<dbReference type="Proteomes" id="UP000410492">
    <property type="component" value="Unassembled WGS sequence"/>
</dbReference>
<name>A0A653C585_CALMS</name>
<dbReference type="EMBL" id="CAACVG010007005">
    <property type="protein sequence ID" value="VEN43067.1"/>
    <property type="molecule type" value="Genomic_DNA"/>
</dbReference>
<dbReference type="AlphaFoldDB" id="A0A653C585"/>
<evidence type="ECO:0000313" key="2">
    <source>
        <dbReference type="Proteomes" id="UP000410492"/>
    </source>
</evidence>
<dbReference type="GO" id="GO:0003697">
    <property type="term" value="F:single-stranded DNA binding"/>
    <property type="evidence" value="ECO:0007669"/>
    <property type="project" value="TreeGrafter"/>
</dbReference>
<accession>A0A653C585</accession>
<organism evidence="1 2">
    <name type="scientific">Callosobruchus maculatus</name>
    <name type="common">Southern cowpea weevil</name>
    <name type="synonym">Pulse bruchid</name>
    <dbReference type="NCBI Taxonomy" id="64391"/>
    <lineage>
        <taxon>Eukaryota</taxon>
        <taxon>Metazoa</taxon>
        <taxon>Ecdysozoa</taxon>
        <taxon>Arthropoda</taxon>
        <taxon>Hexapoda</taxon>
        <taxon>Insecta</taxon>
        <taxon>Pterygota</taxon>
        <taxon>Neoptera</taxon>
        <taxon>Endopterygota</taxon>
        <taxon>Coleoptera</taxon>
        <taxon>Polyphaga</taxon>
        <taxon>Cucujiformia</taxon>
        <taxon>Chrysomeloidea</taxon>
        <taxon>Chrysomelidae</taxon>
        <taxon>Bruchinae</taxon>
        <taxon>Bruchini</taxon>
        <taxon>Callosobruchus</taxon>
    </lineage>
</organism>
<dbReference type="GO" id="GO:0097196">
    <property type="term" value="C:Shu complex"/>
    <property type="evidence" value="ECO:0007669"/>
    <property type="project" value="TreeGrafter"/>
</dbReference>
<dbReference type="OrthoDB" id="67296at2759"/>
<keyword evidence="2" id="KW-1185">Reference proteome</keyword>
<dbReference type="PANTHER" id="PTHR28653:SF1">
    <property type="entry name" value="ATPASE SWSAP1"/>
    <property type="match status" value="1"/>
</dbReference>
<dbReference type="PANTHER" id="PTHR28653">
    <property type="match status" value="1"/>
</dbReference>
<reference evidence="1 2" key="1">
    <citation type="submission" date="2019-01" db="EMBL/GenBank/DDBJ databases">
        <authorList>
            <person name="Sayadi A."/>
        </authorList>
    </citation>
    <scope>NUCLEOTIDE SEQUENCE [LARGE SCALE GENOMIC DNA]</scope>
</reference>
<gene>
    <name evidence="1" type="ORF">CALMAC_LOCUS6341</name>
</gene>
<proteinExistence type="predicted"/>
<dbReference type="GO" id="GO:0000724">
    <property type="term" value="P:double-strand break repair via homologous recombination"/>
    <property type="evidence" value="ECO:0007669"/>
    <property type="project" value="TreeGrafter"/>
</dbReference>
<sequence length="177" mass="20438">MDVDNVISVLLVKEDPEYILFKTAMLFAEQGLLVWFISSKPFENLPKKITNHDKEILQQITFLYLRNLKDLITELNGIHLWNKSPSIIILSQFKTYVQVPVEDPKNFLAAFILTSLLDSAAVCSKKNKKKSLILTCTEDVSNMNKFQILFDMYFSHSVQKIDEDNTVDTIVKIYTNQ</sequence>
<protein>
    <submittedName>
        <fullName evidence="1">Uncharacterized protein</fullName>
    </submittedName>
</protein>
<evidence type="ECO:0000313" key="1">
    <source>
        <dbReference type="EMBL" id="VEN43067.1"/>
    </source>
</evidence>